<gene>
    <name evidence="9" type="ORF">Q5H93_14010</name>
</gene>
<dbReference type="InterPro" id="IPR020846">
    <property type="entry name" value="MFS_dom"/>
</dbReference>
<dbReference type="CDD" id="cd06177">
    <property type="entry name" value="MFS_NHS"/>
    <property type="match status" value="1"/>
</dbReference>
<keyword evidence="3" id="KW-1003">Cell membrane</keyword>
<sequence length="408" mass="44335">MSTAIRLKLSLMMFLEFFIWGAWFVTLGTYLLHDLHATGLQVGTAFLTQSIGAIIAPFVVGLIADRYFSAQKILGVLHLLGAGLLWQASRAADFSNFYPSILGYMVLYMPTLALVNSVAFRQMRDPQTEFAPIRVLGTLGWIVAGLLIGWLNWEQGGGLRNTFLLAAGASAVLGVFSFALPATPPLPRAAAGTSLGSLLGLEAVGLLKNRSYLIFFLASVAICIPLAFYYGFTNPFLNEVNMPRAAAVQSLGQVSELLFMLAIPLFFRRLGVKKMLAIGMSAWVLRYVFFAFGGADATWALLLGIVLHGVCYDFFFVTGQIYTDNLAGEQFKSAAQGFITLATYGVGMLIGTLLSGRIFDAYQLPGGTHDWRMIWLIPAVIAAVVLLLFLLLFRDEKIGANAAEVAPL</sequence>
<evidence type="ECO:0000256" key="2">
    <source>
        <dbReference type="ARBA" id="ARBA00022448"/>
    </source>
</evidence>
<keyword evidence="5 7" id="KW-1133">Transmembrane helix</keyword>
<dbReference type="PANTHER" id="PTHR23522">
    <property type="entry name" value="BLL5896 PROTEIN"/>
    <property type="match status" value="1"/>
</dbReference>
<feature type="transmembrane region" description="Helical" evidence="7">
    <location>
        <begin position="131"/>
        <end position="151"/>
    </location>
</feature>
<evidence type="ECO:0000313" key="10">
    <source>
        <dbReference type="Proteomes" id="UP001176429"/>
    </source>
</evidence>
<accession>A0ABT9BC79</accession>
<feature type="transmembrane region" description="Helical" evidence="7">
    <location>
        <begin position="374"/>
        <end position="393"/>
    </location>
</feature>
<evidence type="ECO:0000256" key="3">
    <source>
        <dbReference type="ARBA" id="ARBA00022475"/>
    </source>
</evidence>
<evidence type="ECO:0000259" key="8">
    <source>
        <dbReference type="PROSITE" id="PS50850"/>
    </source>
</evidence>
<dbReference type="Gene3D" id="1.20.1250.20">
    <property type="entry name" value="MFS general substrate transporter like domains"/>
    <property type="match status" value="2"/>
</dbReference>
<evidence type="ECO:0000256" key="6">
    <source>
        <dbReference type="ARBA" id="ARBA00023136"/>
    </source>
</evidence>
<feature type="transmembrane region" description="Helical" evidence="7">
    <location>
        <begin position="212"/>
        <end position="232"/>
    </location>
</feature>
<keyword evidence="6 7" id="KW-0472">Membrane</keyword>
<keyword evidence="4 7" id="KW-0812">Transmembrane</keyword>
<feature type="transmembrane region" description="Helical" evidence="7">
    <location>
        <begin position="299"/>
        <end position="322"/>
    </location>
</feature>
<dbReference type="EMBL" id="JAUQSY010000008">
    <property type="protein sequence ID" value="MDO7875853.1"/>
    <property type="molecule type" value="Genomic_DNA"/>
</dbReference>
<evidence type="ECO:0000256" key="1">
    <source>
        <dbReference type="ARBA" id="ARBA00004651"/>
    </source>
</evidence>
<feature type="transmembrane region" description="Helical" evidence="7">
    <location>
        <begin position="334"/>
        <end position="354"/>
    </location>
</feature>
<dbReference type="InterPro" id="IPR036259">
    <property type="entry name" value="MFS_trans_sf"/>
</dbReference>
<feature type="transmembrane region" description="Helical" evidence="7">
    <location>
        <begin position="101"/>
        <end position="119"/>
    </location>
</feature>
<dbReference type="RefSeq" id="WP_305007178.1">
    <property type="nucleotide sequence ID" value="NZ_JAUQSY010000008.1"/>
</dbReference>
<reference evidence="9" key="1">
    <citation type="submission" date="2023-07" db="EMBL/GenBank/DDBJ databases">
        <authorList>
            <person name="Kim M.K."/>
        </authorList>
    </citation>
    <scope>NUCLEOTIDE SEQUENCE</scope>
    <source>
        <strain evidence="9">ASUV-10-1</strain>
    </source>
</reference>
<feature type="transmembrane region" description="Helical" evidence="7">
    <location>
        <begin position="163"/>
        <end position="180"/>
    </location>
</feature>
<keyword evidence="10" id="KW-1185">Reference proteome</keyword>
<dbReference type="Proteomes" id="UP001176429">
    <property type="component" value="Unassembled WGS sequence"/>
</dbReference>
<name>A0ABT9BC79_9BACT</name>
<feature type="transmembrane region" description="Helical" evidence="7">
    <location>
        <begin position="275"/>
        <end position="293"/>
    </location>
</feature>
<feature type="transmembrane region" description="Helical" evidence="7">
    <location>
        <begin position="12"/>
        <end position="32"/>
    </location>
</feature>
<proteinExistence type="predicted"/>
<evidence type="ECO:0000256" key="7">
    <source>
        <dbReference type="SAM" id="Phobius"/>
    </source>
</evidence>
<feature type="transmembrane region" description="Helical" evidence="7">
    <location>
        <begin position="44"/>
        <end position="64"/>
    </location>
</feature>
<comment type="subcellular location">
    <subcellularLocation>
        <location evidence="1">Cell membrane</location>
        <topology evidence="1">Multi-pass membrane protein</topology>
    </subcellularLocation>
</comment>
<protein>
    <submittedName>
        <fullName evidence="9">Nucleoside permease</fullName>
    </submittedName>
</protein>
<dbReference type="InterPro" id="IPR004740">
    <property type="entry name" value="Nuc_H_symport"/>
</dbReference>
<dbReference type="Pfam" id="PF03825">
    <property type="entry name" value="Nuc_H_symport"/>
    <property type="match status" value="1"/>
</dbReference>
<dbReference type="SUPFAM" id="SSF103473">
    <property type="entry name" value="MFS general substrate transporter"/>
    <property type="match status" value="1"/>
</dbReference>
<evidence type="ECO:0000256" key="5">
    <source>
        <dbReference type="ARBA" id="ARBA00022989"/>
    </source>
</evidence>
<evidence type="ECO:0000256" key="4">
    <source>
        <dbReference type="ARBA" id="ARBA00022692"/>
    </source>
</evidence>
<evidence type="ECO:0000313" key="9">
    <source>
        <dbReference type="EMBL" id="MDO7875853.1"/>
    </source>
</evidence>
<comment type="caution">
    <text evidence="9">The sequence shown here is derived from an EMBL/GenBank/DDBJ whole genome shotgun (WGS) entry which is preliminary data.</text>
</comment>
<dbReference type="PROSITE" id="PS50850">
    <property type="entry name" value="MFS"/>
    <property type="match status" value="1"/>
</dbReference>
<dbReference type="PANTHER" id="PTHR23522:SF4">
    <property type="entry name" value="NUCLEOSIDE PERMEASE NUPG-RELATED"/>
    <property type="match status" value="1"/>
</dbReference>
<keyword evidence="2" id="KW-0813">Transport</keyword>
<feature type="domain" description="Major facilitator superfamily (MFS) profile" evidence="8">
    <location>
        <begin position="189"/>
        <end position="408"/>
    </location>
</feature>
<organism evidence="9 10">
    <name type="scientific">Hymenobacter aranciens</name>
    <dbReference type="NCBI Taxonomy" id="3063996"/>
    <lineage>
        <taxon>Bacteria</taxon>
        <taxon>Pseudomonadati</taxon>
        <taxon>Bacteroidota</taxon>
        <taxon>Cytophagia</taxon>
        <taxon>Cytophagales</taxon>
        <taxon>Hymenobacteraceae</taxon>
        <taxon>Hymenobacter</taxon>
    </lineage>
</organism>
<feature type="transmembrane region" description="Helical" evidence="7">
    <location>
        <begin position="244"/>
        <end position="263"/>
    </location>
</feature>